<dbReference type="Proteomes" id="UP000075653">
    <property type="component" value="Unassembled WGS sequence"/>
</dbReference>
<evidence type="ECO:0000313" key="2">
    <source>
        <dbReference type="Proteomes" id="UP000075653"/>
    </source>
</evidence>
<comment type="caution">
    <text evidence="1">The sequence shown here is derived from an EMBL/GenBank/DDBJ whole genome shotgun (WGS) entry which is preliminary data.</text>
</comment>
<dbReference type="EMBL" id="LRRD01000036">
    <property type="protein sequence ID" value="KXW57802.1"/>
    <property type="molecule type" value="Genomic_DNA"/>
</dbReference>
<keyword evidence="2" id="KW-1185">Reference proteome</keyword>
<gene>
    <name evidence="1" type="ORF">FEMY_16550</name>
</gene>
<name>A0A149VX66_9PROT</name>
<dbReference type="STRING" id="1789004.FEMY_16550"/>
<evidence type="ECO:0000313" key="1">
    <source>
        <dbReference type="EMBL" id="KXW57802.1"/>
    </source>
</evidence>
<sequence>MDAGLGSYLPAVATSAEVKGRQCSRGHHVCQQLLQRLRLDLQHPLLHSLGFVAKCLLFQSICPHDSAGSLDLSIFGHWYLHGTFRIIHGATAYL</sequence>
<dbReference type="AlphaFoldDB" id="A0A149VX66"/>
<protein>
    <submittedName>
        <fullName evidence="1">Uncharacterized protein</fullName>
    </submittedName>
</protein>
<reference evidence="1 2" key="1">
    <citation type="submission" date="2016-01" db="EMBL/GenBank/DDBJ databases">
        <title>Genome sequence of the acidophilic iron oxidising Ferrovum strain Z-31.</title>
        <authorList>
            <person name="Poehlein A."/>
            <person name="Ullrich S.R."/>
            <person name="Schloemann M."/>
            <person name="Muehling M."/>
            <person name="Daniel R."/>
        </authorList>
    </citation>
    <scope>NUCLEOTIDE SEQUENCE [LARGE SCALE GENOMIC DNA]</scope>
    <source>
        <strain evidence="1 2">Z-31</strain>
    </source>
</reference>
<organism evidence="1 2">
    <name type="scientific">Ferrovum myxofaciens</name>
    <dbReference type="NCBI Taxonomy" id="416213"/>
    <lineage>
        <taxon>Bacteria</taxon>
        <taxon>Pseudomonadati</taxon>
        <taxon>Pseudomonadota</taxon>
        <taxon>Betaproteobacteria</taxon>
        <taxon>Ferrovales</taxon>
        <taxon>Ferrovaceae</taxon>
        <taxon>Ferrovum</taxon>
    </lineage>
</organism>
<accession>A0A149VX66</accession>
<proteinExistence type="predicted"/>